<keyword evidence="2" id="KW-1185">Reference proteome</keyword>
<dbReference type="AlphaFoldDB" id="A0A942YWH7"/>
<proteinExistence type="predicted"/>
<evidence type="ECO:0000313" key="2">
    <source>
        <dbReference type="Proteomes" id="UP000679749"/>
    </source>
</evidence>
<sequence>MMKRETFELLKAINTFYDQFIVNQEKVNMWHEVLKSYEHDIVQERLFSFVKESPYPPKIADLLPKSSGAMTVPNARETRFIMTTRHKLASEEVVQRELANMRAILGIQR</sequence>
<accession>A0A942YWH7</accession>
<protein>
    <recommendedName>
        <fullName evidence="3">Replicative helicase inhibitor G39P N-terminal domain-containing protein</fullName>
    </recommendedName>
</protein>
<reference evidence="1" key="1">
    <citation type="submission" date="2021-05" db="EMBL/GenBank/DDBJ databases">
        <title>Novel Bacillus species.</title>
        <authorList>
            <person name="Liu G."/>
        </authorList>
    </citation>
    <scope>NUCLEOTIDE SEQUENCE</scope>
    <source>
        <strain evidence="1">FJAT-49825</strain>
    </source>
</reference>
<gene>
    <name evidence="1" type="ORF">KHA99_09600</name>
</gene>
<name>A0A942YWH7_9BACI</name>
<dbReference type="InterPro" id="IPR036173">
    <property type="entry name" value="G39-like_N_sf"/>
</dbReference>
<dbReference type="EMBL" id="JAGYPF010000002">
    <property type="protein sequence ID" value="MBS4212701.1"/>
    <property type="molecule type" value="Genomic_DNA"/>
</dbReference>
<organism evidence="1 2">
    <name type="scientific">Neobacillus rhizophilus</name>
    <dbReference type="NCBI Taxonomy" id="2833579"/>
    <lineage>
        <taxon>Bacteria</taxon>
        <taxon>Bacillati</taxon>
        <taxon>Bacillota</taxon>
        <taxon>Bacilli</taxon>
        <taxon>Bacillales</taxon>
        <taxon>Bacillaceae</taxon>
        <taxon>Neobacillus</taxon>
    </lineage>
</organism>
<comment type="caution">
    <text evidence="1">The sequence shown here is derived from an EMBL/GenBank/DDBJ whole genome shotgun (WGS) entry which is preliminary data.</text>
</comment>
<evidence type="ECO:0000313" key="1">
    <source>
        <dbReference type="EMBL" id="MBS4212701.1"/>
    </source>
</evidence>
<dbReference type="SUPFAM" id="SSF89064">
    <property type="entry name" value="Replisome organizer (g39p helicase loader/inhibitor protein)"/>
    <property type="match status" value="1"/>
</dbReference>
<dbReference type="Proteomes" id="UP000679749">
    <property type="component" value="Unassembled WGS sequence"/>
</dbReference>
<dbReference type="Gene3D" id="1.10.8.200">
    <property type="entry name" value="Replisome organizer (g39p helicase loader/inhibitor protein)"/>
    <property type="match status" value="1"/>
</dbReference>
<evidence type="ECO:0008006" key="3">
    <source>
        <dbReference type="Google" id="ProtNLM"/>
    </source>
</evidence>